<dbReference type="Gene3D" id="3.20.20.370">
    <property type="entry name" value="Glycoside hydrolase/deacetylase"/>
    <property type="match status" value="1"/>
</dbReference>
<dbReference type="InterPro" id="IPR050248">
    <property type="entry name" value="Polysacc_deacetylase_ArnD"/>
</dbReference>
<dbReference type="Pfam" id="PF01522">
    <property type="entry name" value="Polysacc_deac_1"/>
    <property type="match status" value="1"/>
</dbReference>
<evidence type="ECO:0000259" key="3">
    <source>
        <dbReference type="PROSITE" id="PS51677"/>
    </source>
</evidence>
<dbReference type="Proteomes" id="UP001519293">
    <property type="component" value="Unassembled WGS sequence"/>
</dbReference>
<gene>
    <name evidence="4" type="ORF">J2Z40_003195</name>
</gene>
<proteinExistence type="predicted"/>
<dbReference type="PANTHER" id="PTHR10587">
    <property type="entry name" value="GLYCOSYL TRANSFERASE-RELATED"/>
    <property type="match status" value="1"/>
</dbReference>
<name>A0ABS4RIN2_9BACI</name>
<dbReference type="RefSeq" id="WP_245350127.1">
    <property type="nucleotide sequence ID" value="NZ_JAGIKZ010000024.1"/>
</dbReference>
<dbReference type="InterPro" id="IPR011330">
    <property type="entry name" value="Glyco_hydro/deAcase_b/a-brl"/>
</dbReference>
<dbReference type="EMBL" id="JAGIKZ010000024">
    <property type="protein sequence ID" value="MBP2242618.1"/>
    <property type="molecule type" value="Genomic_DNA"/>
</dbReference>
<feature type="chain" id="PRO_5046228690" evidence="2">
    <location>
        <begin position="19"/>
        <end position="283"/>
    </location>
</feature>
<accession>A0ABS4RIN2</accession>
<feature type="compositionally biased region" description="Basic and acidic residues" evidence="1">
    <location>
        <begin position="41"/>
        <end position="59"/>
    </location>
</feature>
<feature type="domain" description="NodB homology" evidence="3">
    <location>
        <begin position="75"/>
        <end position="259"/>
    </location>
</feature>
<dbReference type="InterPro" id="IPR002509">
    <property type="entry name" value="NODB_dom"/>
</dbReference>
<protein>
    <submittedName>
        <fullName evidence="4">Peptidoglycan/xylan/chitin deacetylase (PgdA/CDA1 family)</fullName>
    </submittedName>
</protein>
<organism evidence="4 5">
    <name type="scientific">Cytobacillus eiseniae</name>
    <dbReference type="NCBI Taxonomy" id="762947"/>
    <lineage>
        <taxon>Bacteria</taxon>
        <taxon>Bacillati</taxon>
        <taxon>Bacillota</taxon>
        <taxon>Bacilli</taxon>
        <taxon>Bacillales</taxon>
        <taxon>Bacillaceae</taxon>
        <taxon>Cytobacillus</taxon>
    </lineage>
</organism>
<keyword evidence="2" id="KW-0732">Signal</keyword>
<reference evidence="4 5" key="1">
    <citation type="submission" date="2021-03" db="EMBL/GenBank/DDBJ databases">
        <title>Genomic Encyclopedia of Type Strains, Phase IV (KMG-IV): sequencing the most valuable type-strain genomes for metagenomic binning, comparative biology and taxonomic classification.</title>
        <authorList>
            <person name="Goeker M."/>
        </authorList>
    </citation>
    <scope>NUCLEOTIDE SEQUENCE [LARGE SCALE GENOMIC DNA]</scope>
    <source>
        <strain evidence="4 5">DSM 26675</strain>
    </source>
</reference>
<dbReference type="PANTHER" id="PTHR10587:SF125">
    <property type="entry name" value="POLYSACCHARIDE DEACETYLASE YHEN-RELATED"/>
    <property type="match status" value="1"/>
</dbReference>
<evidence type="ECO:0000256" key="2">
    <source>
        <dbReference type="SAM" id="SignalP"/>
    </source>
</evidence>
<dbReference type="CDD" id="cd10944">
    <property type="entry name" value="CE4_SmPgdA_like"/>
    <property type="match status" value="1"/>
</dbReference>
<dbReference type="SUPFAM" id="SSF88713">
    <property type="entry name" value="Glycoside hydrolase/deacetylase"/>
    <property type="match status" value="1"/>
</dbReference>
<evidence type="ECO:0000256" key="1">
    <source>
        <dbReference type="SAM" id="MobiDB-lite"/>
    </source>
</evidence>
<comment type="caution">
    <text evidence="4">The sequence shown here is derived from an EMBL/GenBank/DDBJ whole genome shotgun (WGS) entry which is preliminary data.</text>
</comment>
<sequence length="283" mass="32708">MRKRILLLFFLASMVLFYSCQLDLNRDQVDSKSTEPIETSHNPELERNKKSSEREKTESENLESDIELVSPNIEKTVYLTFDDGPTSVTTDILDALHQFNAEATFFMLEPLMRDMPEVVTKIVEAGHAVGLHGVTHNKEHFYQSEQSALEEMMTAQKTLQQITGIRSNLIRTPYGSVPYLTNSFRDILDSRGFKLWDWNVDSSDWSLSSGQYVETVINQIENLVKADVAPIILMHDKQKTAEHLPILLTYLSDQGYQMKRMEENMLPYNFNCYTRCHRLTVQK</sequence>
<feature type="signal peptide" evidence="2">
    <location>
        <begin position="1"/>
        <end position="18"/>
    </location>
</feature>
<evidence type="ECO:0000313" key="4">
    <source>
        <dbReference type="EMBL" id="MBP2242618.1"/>
    </source>
</evidence>
<dbReference type="PROSITE" id="PS51677">
    <property type="entry name" value="NODB"/>
    <property type="match status" value="1"/>
</dbReference>
<evidence type="ECO:0000313" key="5">
    <source>
        <dbReference type="Proteomes" id="UP001519293"/>
    </source>
</evidence>
<dbReference type="PROSITE" id="PS51257">
    <property type="entry name" value="PROKAR_LIPOPROTEIN"/>
    <property type="match status" value="1"/>
</dbReference>
<keyword evidence="5" id="KW-1185">Reference proteome</keyword>
<feature type="region of interest" description="Disordered" evidence="1">
    <location>
        <begin position="31"/>
        <end position="63"/>
    </location>
</feature>